<dbReference type="RefSeq" id="NP_001337279.1">
    <property type="nucleotide sequence ID" value="NM_001350363.2"/>
</dbReference>
<dbReference type="Bgee" id="WBGene00016206">
    <property type="expression patterns" value="Expressed in pharyngeal muscle cell (C elegans) and 3 other cell types or tissues"/>
</dbReference>
<evidence type="ECO:0000313" key="3">
    <source>
        <dbReference type="Proteomes" id="UP000001940"/>
    </source>
</evidence>
<keyword evidence="3" id="KW-1185">Reference proteome</keyword>
<keyword evidence="1" id="KW-0732">Signal</keyword>
<dbReference type="KEGG" id="cel:CELE_C29E4.9"/>
<reference evidence="2 3" key="1">
    <citation type="journal article" date="1998" name="Science">
        <title>Genome sequence of the nematode C. elegans: a platform for investigating biology.</title>
        <authorList>
            <consortium name="The C. elegans sequencing consortium"/>
            <person name="Sulson J.E."/>
            <person name="Waterston R."/>
        </authorList>
    </citation>
    <scope>NUCLEOTIDE SEQUENCE [LARGE SCALE GENOMIC DNA]</scope>
    <source>
        <strain evidence="2 3">Bristol N2</strain>
    </source>
</reference>
<evidence type="ECO:0000256" key="1">
    <source>
        <dbReference type="SAM" id="SignalP"/>
    </source>
</evidence>
<dbReference type="AlphaFoldDB" id="A0A1S7LE80"/>
<feature type="signal peptide" evidence="1">
    <location>
        <begin position="1"/>
        <end position="21"/>
    </location>
</feature>
<dbReference type="OrthoDB" id="5778740at2759"/>
<dbReference type="Proteomes" id="UP000001940">
    <property type="component" value="Chromosome III"/>
</dbReference>
<name>A0A1S7LE80_CAEEL</name>
<dbReference type="WormBase" id="C29E4.9">
    <property type="protein sequence ID" value="CE51931"/>
    <property type="gene ID" value="WBGene00016206"/>
</dbReference>
<dbReference type="PROSITE" id="PS51257">
    <property type="entry name" value="PROKAR_LIPOPROTEIN"/>
    <property type="match status" value="1"/>
</dbReference>
<proteinExistence type="predicted"/>
<evidence type="ECO:0000313" key="4">
    <source>
        <dbReference type="WormBase" id="C29E4.9"/>
    </source>
</evidence>
<dbReference type="GeneID" id="183001"/>
<sequence>MIFFKYSIILSLTSIIPSLFGCMSTRTVGSIPALRNCPSCDVSTLSGSSFTPTSTQTPGTAYFLRGVDPANWCDVAQINCIPEDGSMQTVAINVIVDSVSTSLGSGCGSANSVANALLCSTGNVWTYNGRSDFTVECRVTIGTC</sequence>
<protein>
    <submittedName>
        <fullName evidence="2">C6 domain-containing protein</fullName>
    </submittedName>
</protein>
<evidence type="ECO:0000313" key="2">
    <source>
        <dbReference type="EMBL" id="CEO42404.2"/>
    </source>
</evidence>
<dbReference type="AGR" id="WB:WBGene00016206"/>
<dbReference type="EMBL" id="BX284603">
    <property type="protein sequence ID" value="CEO42404.2"/>
    <property type="molecule type" value="Genomic_DNA"/>
</dbReference>
<accession>A0A1S7LE80</accession>
<gene>
    <name evidence="2 4" type="ORF">C29E4.9</name>
    <name evidence="2" type="ORF">CELE_C29E4.9</name>
</gene>
<organism evidence="2 3">
    <name type="scientific">Caenorhabditis elegans</name>
    <dbReference type="NCBI Taxonomy" id="6239"/>
    <lineage>
        <taxon>Eukaryota</taxon>
        <taxon>Metazoa</taxon>
        <taxon>Ecdysozoa</taxon>
        <taxon>Nematoda</taxon>
        <taxon>Chromadorea</taxon>
        <taxon>Rhabditida</taxon>
        <taxon>Rhabditina</taxon>
        <taxon>Rhabditomorpha</taxon>
        <taxon>Rhabditoidea</taxon>
        <taxon>Rhabditidae</taxon>
        <taxon>Peloderinae</taxon>
        <taxon>Caenorhabditis</taxon>
    </lineage>
</organism>
<dbReference type="CTD" id="183001"/>
<feature type="chain" id="PRO_5013045988" evidence="1">
    <location>
        <begin position="22"/>
        <end position="144"/>
    </location>
</feature>